<evidence type="ECO:0000313" key="11">
    <source>
        <dbReference type="EMBL" id="ANH78297.1"/>
    </source>
</evidence>
<evidence type="ECO:0000256" key="8">
    <source>
        <dbReference type="HAMAP-Rule" id="MF_01895"/>
    </source>
</evidence>
<dbReference type="RefSeq" id="WP_066483302.1">
    <property type="nucleotide sequence ID" value="NZ_CP014639.1"/>
</dbReference>
<keyword evidence="7 8" id="KW-0694">RNA-binding</keyword>
<proteinExistence type="inferred from homology"/>
<evidence type="ECO:0000256" key="2">
    <source>
        <dbReference type="ARBA" id="ARBA00004496"/>
    </source>
</evidence>
<comment type="function">
    <text evidence="8">3'-5' exoribonuclease that releases 5'-nucleoside monophosphates and is involved in maturation of structured RNAs.</text>
</comment>
<keyword evidence="12" id="KW-1185">Reference proteome</keyword>
<feature type="domain" description="Cold-shock" evidence="9">
    <location>
        <begin position="22"/>
        <end position="86"/>
    </location>
</feature>
<sequence>MKKPKKRTGRNFKKNSSKIAISGTLFVHPKKGFGFVSPDDPEEYSFDIFVPARNLKGALDGDHVIVEVSLHSKKGEKKQGIIKQVLSRGKTTLVGTITSLLTPTTALVYSSMLGTESLLPAQLLPQHTYKIGDRILFSTPPWVDKKETTATPPLIMLEFIGNITHAEADFAAIKAEYNLDENFPEEILNEAHLFSQKQITQALHSRKDLRDLLCFTIDSATAKDFDDAISLTHDHNNYILGVHIADVSHYVTPHSFLDKEAAKRCNSTYFAGKVIPMLPPALSDNLCSLKPNIDRLAVSVFMTFTKSGHLSDYQIFRSIIRSKYRMTYDEVDQIIEKEQIHPISKTLQNMATLSKKFTCIREERGCIQFILPSFTMELDNLQEPVSLIENRQTFSHKLIEEFMLKANEVIAYHISHQGIPLPFRSHEPPKDENLLAFQELAKNMGFDIIFTPAQEPDYQYLLHTASAGHPLEQFLHSQFVRSMKTASYSTENKGHYGLKLDYYTHFTSPIRRYIDLIVHRLLFHPMSIDEHRLELIVRACSIKERISAKAESAFENLKKIRFINKFLQEQPNTVYSAYVLTVTSEGLSFIVTEFYHEGFIPAADLPKEYALKKKPSSDHLPDRMKPGAPLHVKIAHANLLTQTITWTIIPTTEEPKSKKVKKKKKTL</sequence>
<protein>
    <recommendedName>
        <fullName evidence="8">Ribonuclease R</fullName>
        <shortName evidence="8">RNase R</shortName>
        <ecNumber evidence="8">3.1.13.1</ecNumber>
    </recommendedName>
</protein>
<organism evidence="11 12">
    <name type="scientific">Candidatus Chlamydia sanziniae</name>
    <dbReference type="NCBI Taxonomy" id="1806891"/>
    <lineage>
        <taxon>Bacteria</taxon>
        <taxon>Pseudomonadati</taxon>
        <taxon>Chlamydiota</taxon>
        <taxon>Chlamydiia</taxon>
        <taxon>Chlamydiales</taxon>
        <taxon>Chlamydiaceae</taxon>
        <taxon>Chlamydia/Chlamydophila group</taxon>
        <taxon>Chlamydia</taxon>
    </lineage>
</organism>
<dbReference type="GO" id="GO:0008859">
    <property type="term" value="F:exoribonuclease II activity"/>
    <property type="evidence" value="ECO:0007669"/>
    <property type="project" value="UniProtKB-UniRule"/>
</dbReference>
<dbReference type="PANTHER" id="PTHR23355">
    <property type="entry name" value="RIBONUCLEASE"/>
    <property type="match status" value="1"/>
</dbReference>
<dbReference type="EC" id="3.1.13.1" evidence="8"/>
<dbReference type="OrthoDB" id="9764149at2"/>
<dbReference type="PANTHER" id="PTHR23355:SF9">
    <property type="entry name" value="DIS3-LIKE EXONUCLEASE 2"/>
    <property type="match status" value="1"/>
</dbReference>
<evidence type="ECO:0000256" key="1">
    <source>
        <dbReference type="ARBA" id="ARBA00001849"/>
    </source>
</evidence>
<dbReference type="GO" id="GO:0003723">
    <property type="term" value="F:RNA binding"/>
    <property type="evidence" value="ECO:0007669"/>
    <property type="project" value="UniProtKB-UniRule"/>
</dbReference>
<dbReference type="HAMAP" id="MF_01895">
    <property type="entry name" value="RNase_R"/>
    <property type="match status" value="1"/>
</dbReference>
<keyword evidence="6 8" id="KW-0269">Exonuclease</keyword>
<evidence type="ECO:0000256" key="4">
    <source>
        <dbReference type="ARBA" id="ARBA00022722"/>
    </source>
</evidence>
<keyword evidence="3 8" id="KW-0963">Cytoplasm</keyword>
<dbReference type="GO" id="GO:0005829">
    <property type="term" value="C:cytosol"/>
    <property type="evidence" value="ECO:0007669"/>
    <property type="project" value="TreeGrafter"/>
</dbReference>
<dbReference type="GO" id="GO:0006402">
    <property type="term" value="P:mRNA catabolic process"/>
    <property type="evidence" value="ECO:0007669"/>
    <property type="project" value="TreeGrafter"/>
</dbReference>
<dbReference type="InterPro" id="IPR012340">
    <property type="entry name" value="NA-bd_OB-fold"/>
</dbReference>
<dbReference type="NCBIfam" id="TIGR00358">
    <property type="entry name" value="3_prime_RNase"/>
    <property type="match status" value="1"/>
</dbReference>
<dbReference type="AlphaFoldDB" id="A0A1A9HUB1"/>
<dbReference type="InterPro" id="IPR011805">
    <property type="entry name" value="RNase_R"/>
</dbReference>
<dbReference type="InterPro" id="IPR004476">
    <property type="entry name" value="RNase_II/RNase_R"/>
</dbReference>
<dbReference type="InterPro" id="IPR022966">
    <property type="entry name" value="RNase_II/R_CS"/>
</dbReference>
<dbReference type="InterPro" id="IPR050180">
    <property type="entry name" value="RNR_Ribonuclease"/>
</dbReference>
<evidence type="ECO:0000256" key="3">
    <source>
        <dbReference type="ARBA" id="ARBA00022490"/>
    </source>
</evidence>
<dbReference type="PATRIC" id="fig|1806891.3.peg.121"/>
<gene>
    <name evidence="8" type="primary">rnr</name>
    <name evidence="11" type="ORF">Cs308_0126</name>
</gene>
<dbReference type="InterPro" id="IPR011129">
    <property type="entry name" value="CSD"/>
</dbReference>
<keyword evidence="5 8" id="KW-0378">Hydrolase</keyword>
<dbReference type="SMART" id="SM00955">
    <property type="entry name" value="RNB"/>
    <property type="match status" value="1"/>
</dbReference>
<accession>A0A1A9HUB1</accession>
<comment type="subcellular location">
    <subcellularLocation>
        <location evidence="2 8">Cytoplasm</location>
    </subcellularLocation>
</comment>
<dbReference type="Gene3D" id="2.40.50.140">
    <property type="entry name" value="Nucleic acid-binding proteins"/>
    <property type="match status" value="1"/>
</dbReference>
<dbReference type="SUPFAM" id="SSF50249">
    <property type="entry name" value="Nucleic acid-binding proteins"/>
    <property type="match status" value="2"/>
</dbReference>
<dbReference type="Proteomes" id="UP000078162">
    <property type="component" value="Chromosome"/>
</dbReference>
<evidence type="ECO:0000256" key="7">
    <source>
        <dbReference type="ARBA" id="ARBA00022884"/>
    </source>
</evidence>
<dbReference type="InterPro" id="IPR013223">
    <property type="entry name" value="RNase_B_OB_dom"/>
</dbReference>
<dbReference type="KEGG" id="csaz:Cs308_0126"/>
<keyword evidence="4 8" id="KW-0540">Nuclease</keyword>
<feature type="domain" description="RNB" evidence="10">
    <location>
        <begin position="206"/>
        <end position="528"/>
    </location>
</feature>
<dbReference type="InterPro" id="IPR001900">
    <property type="entry name" value="RNase_II/R"/>
</dbReference>
<dbReference type="EMBL" id="CP014639">
    <property type="protein sequence ID" value="ANH78297.1"/>
    <property type="molecule type" value="Genomic_DNA"/>
</dbReference>
<evidence type="ECO:0000259" key="9">
    <source>
        <dbReference type="SMART" id="SM00357"/>
    </source>
</evidence>
<dbReference type="PROSITE" id="PS01175">
    <property type="entry name" value="RIBONUCLEASE_II"/>
    <property type="match status" value="1"/>
</dbReference>
<comment type="similarity">
    <text evidence="8">Belongs to the RNR ribonuclease family. RNase R subfamily.</text>
</comment>
<dbReference type="Pfam" id="PF00773">
    <property type="entry name" value="RNB"/>
    <property type="match status" value="1"/>
</dbReference>
<name>A0A1A9HUB1_9CHLA</name>
<comment type="catalytic activity">
    <reaction evidence="1 8">
        <text>Exonucleolytic cleavage in the 3'- to 5'-direction to yield nucleoside 5'-phosphates.</text>
        <dbReference type="EC" id="3.1.13.1"/>
    </reaction>
</comment>
<evidence type="ECO:0000313" key="12">
    <source>
        <dbReference type="Proteomes" id="UP000078162"/>
    </source>
</evidence>
<evidence type="ECO:0000256" key="6">
    <source>
        <dbReference type="ARBA" id="ARBA00022839"/>
    </source>
</evidence>
<dbReference type="Pfam" id="PF08206">
    <property type="entry name" value="OB_RNB"/>
    <property type="match status" value="1"/>
</dbReference>
<dbReference type="SMART" id="SM00357">
    <property type="entry name" value="CSP"/>
    <property type="match status" value="1"/>
</dbReference>
<reference evidence="12" key="1">
    <citation type="submission" date="2016-03" db="EMBL/GenBank/DDBJ databases">
        <title>Culture-independent genomics supports pathogen discovery for uncultivable bacteria within the genus Chlamydia.</title>
        <authorList>
            <person name="Taylor-Brown A."/>
            <person name="Bachmann N.L."/>
            <person name="Borel N."/>
            <person name="Polkinghorne A."/>
        </authorList>
    </citation>
    <scope>NUCLEOTIDE SEQUENCE [LARGE SCALE GENOMIC DNA]</scope>
    <source>
        <strain evidence="12">2742-308</strain>
    </source>
</reference>
<evidence type="ECO:0000259" key="10">
    <source>
        <dbReference type="SMART" id="SM00955"/>
    </source>
</evidence>
<dbReference type="STRING" id="1806891.Cs308_0126"/>
<evidence type="ECO:0000256" key="5">
    <source>
        <dbReference type="ARBA" id="ARBA00022801"/>
    </source>
</evidence>